<dbReference type="InterPro" id="IPR036374">
    <property type="entry name" value="OxRdtase_Mopterin-bd_sf"/>
</dbReference>
<gene>
    <name evidence="4" type="ORF">ABLG96_02715</name>
</gene>
<dbReference type="GO" id="GO:0020037">
    <property type="term" value="F:heme binding"/>
    <property type="evidence" value="ECO:0007669"/>
    <property type="project" value="TreeGrafter"/>
</dbReference>
<dbReference type="SUPFAM" id="SSF56524">
    <property type="entry name" value="Oxidoreductase molybdopterin-binding domain"/>
    <property type="match status" value="1"/>
</dbReference>
<dbReference type="Pfam" id="PF00174">
    <property type="entry name" value="Oxidored_molyb"/>
    <property type="match status" value="1"/>
</dbReference>
<dbReference type="AlphaFoldDB" id="A0AAU8DQJ9"/>
<dbReference type="SUPFAM" id="SSF81296">
    <property type="entry name" value="E set domains"/>
    <property type="match status" value="1"/>
</dbReference>
<evidence type="ECO:0000313" key="4">
    <source>
        <dbReference type="EMBL" id="XCG64281.1"/>
    </source>
</evidence>
<feature type="transmembrane region" description="Helical" evidence="2">
    <location>
        <begin position="118"/>
        <end position="136"/>
    </location>
</feature>
<feature type="transmembrane region" description="Helical" evidence="2">
    <location>
        <begin position="92"/>
        <end position="111"/>
    </location>
</feature>
<feature type="transmembrane region" description="Helical" evidence="2">
    <location>
        <begin position="184"/>
        <end position="205"/>
    </location>
</feature>
<dbReference type="Gene3D" id="3.90.420.10">
    <property type="entry name" value="Oxidoreductase, molybdopterin-binding domain"/>
    <property type="match status" value="1"/>
</dbReference>
<evidence type="ECO:0000259" key="3">
    <source>
        <dbReference type="Pfam" id="PF00174"/>
    </source>
</evidence>
<keyword evidence="2" id="KW-0472">Membrane</keyword>
<organism evidence="4">
    <name type="scientific">Nakamurella sp. A5-74</name>
    <dbReference type="NCBI Taxonomy" id="3158264"/>
    <lineage>
        <taxon>Bacteria</taxon>
        <taxon>Bacillati</taxon>
        <taxon>Actinomycetota</taxon>
        <taxon>Actinomycetes</taxon>
        <taxon>Nakamurellales</taxon>
        <taxon>Nakamurellaceae</taxon>
        <taxon>Nakamurella</taxon>
    </lineage>
</organism>
<evidence type="ECO:0000256" key="1">
    <source>
        <dbReference type="SAM" id="MobiDB-lite"/>
    </source>
</evidence>
<sequence length="533" mass="56304">MTTDLATPPTQPAPARNPENTVSRWWAPVAGLIVVVVAFAATELVAALGVWAGLFNPAAAPITSLANTFIVLTPEWLKHFAIVTFGTNDKVALEVGMYATIGIAALVIGFIAARWTKIALAAVVVLAVIVGIAVITRANATIFDLLPLAIGIALALIVFNKFFPARWTATGAPAKPGVPDRRQFFRSAGLTAAGAVVAGGLSKVVPTGAAAIQSRSEIVLPKAAKPYVVPAGSSLDVPGITALVTPNKDFYRIDASFQPPIINPGTWSMQIKGLVDNPMTLTYSDISARPMVEAPITLTCVSNEVGGTLVGNAVWLGTPIRTVLQEAGVQQGADCVLCTDVNGFTLSAPLEALMDDREALFAVGMNGEPLPFEHGFPVRMVVPGLYGFVSATKWIASMELTTFSKVSAYWTQRGWSDHGPIKLSSRIDTPAGFASFAVGESVVIGGMAWAQNTGVAKVEVQVDDDPWAEATLSKPLSKDSWVQWKYTWKAKGSGPRTLRVRATDAAGKVQTDQRAEPIPDGSSGWNSRTITVT</sequence>
<feature type="domain" description="Oxidoreductase molybdopterin-binding" evidence="3">
    <location>
        <begin position="259"/>
        <end position="405"/>
    </location>
</feature>
<dbReference type="InterPro" id="IPR000572">
    <property type="entry name" value="OxRdtase_Mopterin-bd_dom"/>
</dbReference>
<dbReference type="Gene3D" id="2.60.40.650">
    <property type="match status" value="1"/>
</dbReference>
<reference evidence="4" key="1">
    <citation type="submission" date="2024-05" db="EMBL/GenBank/DDBJ databases">
        <authorList>
            <person name="Cai S.Y."/>
            <person name="Jin L.M."/>
            <person name="Li H.R."/>
        </authorList>
    </citation>
    <scope>NUCLEOTIDE SEQUENCE</scope>
    <source>
        <strain evidence="4">A5-74</strain>
    </source>
</reference>
<dbReference type="EMBL" id="CP159218">
    <property type="protein sequence ID" value="XCG64281.1"/>
    <property type="molecule type" value="Genomic_DNA"/>
</dbReference>
<dbReference type="PANTHER" id="PTHR19372">
    <property type="entry name" value="SULFITE REDUCTASE"/>
    <property type="match status" value="1"/>
</dbReference>
<dbReference type="InterPro" id="IPR014756">
    <property type="entry name" value="Ig_E-set"/>
</dbReference>
<evidence type="ECO:0000256" key="2">
    <source>
        <dbReference type="SAM" id="Phobius"/>
    </source>
</evidence>
<feature type="transmembrane region" description="Helical" evidence="2">
    <location>
        <begin position="25"/>
        <end position="47"/>
    </location>
</feature>
<proteinExistence type="predicted"/>
<dbReference type="GO" id="GO:0008482">
    <property type="term" value="F:sulfite oxidase activity"/>
    <property type="evidence" value="ECO:0007669"/>
    <property type="project" value="TreeGrafter"/>
</dbReference>
<accession>A0AAU8DQJ9</accession>
<dbReference type="RefSeq" id="WP_353649894.1">
    <property type="nucleotide sequence ID" value="NZ_CP159218.1"/>
</dbReference>
<feature type="transmembrane region" description="Helical" evidence="2">
    <location>
        <begin position="54"/>
        <end position="72"/>
    </location>
</feature>
<name>A0AAU8DQJ9_9ACTN</name>
<dbReference type="GO" id="GO:0006790">
    <property type="term" value="P:sulfur compound metabolic process"/>
    <property type="evidence" value="ECO:0007669"/>
    <property type="project" value="TreeGrafter"/>
</dbReference>
<keyword evidence="2" id="KW-0812">Transmembrane</keyword>
<dbReference type="PANTHER" id="PTHR19372:SF7">
    <property type="entry name" value="SULFITE OXIDASE, MITOCHONDRIAL"/>
    <property type="match status" value="1"/>
</dbReference>
<feature type="region of interest" description="Disordered" evidence="1">
    <location>
        <begin position="503"/>
        <end position="533"/>
    </location>
</feature>
<feature type="compositionally biased region" description="Polar residues" evidence="1">
    <location>
        <begin position="523"/>
        <end position="533"/>
    </location>
</feature>
<dbReference type="GO" id="GO:0043546">
    <property type="term" value="F:molybdopterin cofactor binding"/>
    <property type="evidence" value="ECO:0007669"/>
    <property type="project" value="TreeGrafter"/>
</dbReference>
<feature type="transmembrane region" description="Helical" evidence="2">
    <location>
        <begin position="142"/>
        <end position="163"/>
    </location>
</feature>
<keyword evidence="2" id="KW-1133">Transmembrane helix</keyword>
<protein>
    <submittedName>
        <fullName evidence="4">Molybdopterin-dependent oxidoreductase</fullName>
    </submittedName>
</protein>